<dbReference type="Proteomes" id="UP000009027">
    <property type="component" value="Unassembled WGS sequence"/>
</dbReference>
<organism evidence="3 4">
    <name type="scientific">Trypanosoma vivax (strain Y486)</name>
    <dbReference type="NCBI Taxonomy" id="1055687"/>
    <lineage>
        <taxon>Eukaryota</taxon>
        <taxon>Discoba</taxon>
        <taxon>Euglenozoa</taxon>
        <taxon>Kinetoplastea</taxon>
        <taxon>Metakinetoplastina</taxon>
        <taxon>Trypanosomatida</taxon>
        <taxon>Trypanosomatidae</taxon>
        <taxon>Trypanosoma</taxon>
        <taxon>Duttonella</taxon>
    </lineage>
</organism>
<sequence>MKVCFAAVALLALVFPSPIYGGQPLLYTDGVHEMCQFYKGLALLRDEANVKKVFKDKCGPHCISEILVSAKSLVDSFIGSSSKWKVCDSDRVHSSGCCLSTGRKNGWHSKYPKDLWVDCFSFDTAGAGDVTQFVDSYLRHGEKLQKWVSGVQLEFGRDGNVCHYTDEDGWSWHGERGYFGLFGVEVDRYYPRFPTMKMSDTFLTSGPLHTLLCMLRCAGYASKLSIGHCDDKCVGDNVQVPEAQNVEPEGHENVANGERHREPQDDQANGSAGSADGRRGTNEEDEKHTSNATQASVASDVYRSLSSSQNLTFVGSSNEIGAVKRGGDLKETAETYTPSIVSGLRGTSAATSVALLIVSFLFELFRTTALIE</sequence>
<feature type="chain" id="PRO_5003389414" evidence="2">
    <location>
        <begin position="22"/>
        <end position="372"/>
    </location>
</feature>
<keyword evidence="4" id="KW-1185">Reference proteome</keyword>
<protein>
    <submittedName>
        <fullName evidence="3">Uncharacterized protein</fullName>
    </submittedName>
</protein>
<gene>
    <name evidence="3" type="ORF">TvY486_0002120</name>
</gene>
<evidence type="ECO:0000313" key="3">
    <source>
        <dbReference type="EMBL" id="CCD19525.1"/>
    </source>
</evidence>
<keyword evidence="2" id="KW-0732">Signal</keyword>
<dbReference type="VEuPathDB" id="TriTrypDB:TvY486_0002120"/>
<name>F9WPP8_TRYVY</name>
<evidence type="ECO:0000256" key="2">
    <source>
        <dbReference type="SAM" id="SignalP"/>
    </source>
</evidence>
<accession>F9WPP8</accession>
<evidence type="ECO:0000256" key="1">
    <source>
        <dbReference type="SAM" id="MobiDB-lite"/>
    </source>
</evidence>
<evidence type="ECO:0000313" key="4">
    <source>
        <dbReference type="Proteomes" id="UP000009027"/>
    </source>
</evidence>
<dbReference type="AlphaFoldDB" id="F9WPP8"/>
<dbReference type="EMBL" id="CAEX01003593">
    <property type="protein sequence ID" value="CCD19525.1"/>
    <property type="molecule type" value="Genomic_DNA"/>
</dbReference>
<feature type="region of interest" description="Disordered" evidence="1">
    <location>
        <begin position="241"/>
        <end position="297"/>
    </location>
</feature>
<proteinExistence type="predicted"/>
<reference evidence="3 4" key="1">
    <citation type="journal article" date="2012" name="Proc. Natl. Acad. Sci. U.S.A.">
        <title>Antigenic diversity is generated by distinct evolutionary mechanisms in African trypanosome species.</title>
        <authorList>
            <person name="Jackson A.P."/>
            <person name="Berry A."/>
            <person name="Aslett M."/>
            <person name="Allison H.C."/>
            <person name="Burton P."/>
            <person name="Vavrova-Anderson J."/>
            <person name="Brown R."/>
            <person name="Browne H."/>
            <person name="Corton N."/>
            <person name="Hauser H."/>
            <person name="Gamble J."/>
            <person name="Gilderthorp R."/>
            <person name="Marcello L."/>
            <person name="McQuillan J."/>
            <person name="Otto T.D."/>
            <person name="Quail M.A."/>
            <person name="Sanders M.J."/>
            <person name="van Tonder A."/>
            <person name="Ginger M.L."/>
            <person name="Field M.C."/>
            <person name="Barry J.D."/>
            <person name="Hertz-Fowler C."/>
            <person name="Berriman M."/>
        </authorList>
    </citation>
    <scope>NUCLEOTIDE SEQUENCE</scope>
    <source>
        <strain evidence="3 4">Y486</strain>
    </source>
</reference>
<feature type="compositionally biased region" description="Basic and acidic residues" evidence="1">
    <location>
        <begin position="276"/>
        <end position="289"/>
    </location>
</feature>
<feature type="signal peptide" evidence="2">
    <location>
        <begin position="1"/>
        <end position="21"/>
    </location>
</feature>
<feature type="compositionally biased region" description="Basic and acidic residues" evidence="1">
    <location>
        <begin position="248"/>
        <end position="264"/>
    </location>
</feature>